<gene>
    <name evidence="8" type="primary">aroE</name>
    <name evidence="12" type="ORF">JM93_03339</name>
</gene>
<feature type="binding site" evidence="8">
    <location>
        <begin position="155"/>
        <end position="160"/>
    </location>
    <ligand>
        <name>NADP(+)</name>
        <dbReference type="ChEBI" id="CHEBI:58349"/>
    </ligand>
</feature>
<feature type="binding site" evidence="8">
    <location>
        <position position="243"/>
    </location>
    <ligand>
        <name>NADP(+)</name>
        <dbReference type="ChEBI" id="CHEBI:58349"/>
    </ligand>
</feature>
<dbReference type="AlphaFoldDB" id="A0A562SPD7"/>
<dbReference type="GO" id="GO:0009423">
    <property type="term" value="P:chorismate biosynthetic process"/>
    <property type="evidence" value="ECO:0007669"/>
    <property type="project" value="UniProtKB-UniRule"/>
</dbReference>
<evidence type="ECO:0000313" key="13">
    <source>
        <dbReference type="Proteomes" id="UP000320593"/>
    </source>
</evidence>
<dbReference type="OrthoDB" id="9792692at2"/>
<dbReference type="GO" id="GO:0004764">
    <property type="term" value="F:shikimate 3-dehydrogenase (NADP+) activity"/>
    <property type="evidence" value="ECO:0007669"/>
    <property type="project" value="UniProtKB-UniRule"/>
</dbReference>
<dbReference type="UniPathway" id="UPA00053">
    <property type="reaction ID" value="UER00087"/>
</dbReference>
<feature type="binding site" evidence="8">
    <location>
        <position position="220"/>
    </location>
    <ligand>
        <name>NADP(+)</name>
        <dbReference type="ChEBI" id="CHEBI:58349"/>
    </ligand>
</feature>
<dbReference type="SUPFAM" id="SSF51735">
    <property type="entry name" value="NAD(P)-binding Rossmann-fold domains"/>
    <property type="match status" value="1"/>
</dbReference>
<dbReference type="SUPFAM" id="SSF53223">
    <property type="entry name" value="Aminoacid dehydrogenase-like, N-terminal domain"/>
    <property type="match status" value="1"/>
</dbReference>
<comment type="similarity">
    <text evidence="8">Belongs to the shikimate dehydrogenase family.</text>
</comment>
<evidence type="ECO:0000256" key="4">
    <source>
        <dbReference type="ARBA" id="ARBA00022857"/>
    </source>
</evidence>
<feature type="binding site" evidence="8">
    <location>
        <begin position="17"/>
        <end position="19"/>
    </location>
    <ligand>
        <name>shikimate</name>
        <dbReference type="ChEBI" id="CHEBI:36208"/>
    </ligand>
</feature>
<keyword evidence="13" id="KW-1185">Reference proteome</keyword>
<comment type="caution">
    <text evidence="8">Lacks conserved residue(s) required for the propagation of feature annotation.</text>
</comment>
<dbReference type="Gene3D" id="3.40.50.10860">
    <property type="entry name" value="Leucine Dehydrogenase, chain A, domain 1"/>
    <property type="match status" value="1"/>
</dbReference>
<feature type="binding site" evidence="8">
    <location>
        <position position="222"/>
    </location>
    <ligand>
        <name>shikimate</name>
        <dbReference type="ChEBI" id="CHEBI:36208"/>
    </ligand>
</feature>
<comment type="function">
    <text evidence="8">Involved in the biosynthesis of the chorismate, which leads to the biosynthesis of aromatic amino acids. Catalyzes the reversible NADPH linked reduction of 3-dehydroshikimate (DHSA) to yield shikimate (SA).</text>
</comment>
<feature type="binding site" evidence="8">
    <location>
        <begin position="131"/>
        <end position="135"/>
    </location>
    <ligand>
        <name>NADP(+)</name>
        <dbReference type="ChEBI" id="CHEBI:58349"/>
    </ligand>
</feature>
<keyword evidence="6 8" id="KW-0057">Aromatic amino acid biosynthesis</keyword>
<dbReference type="RefSeq" id="WP_145345554.1">
    <property type="nucleotide sequence ID" value="NZ_SMLY01000080.1"/>
</dbReference>
<evidence type="ECO:0000313" key="12">
    <source>
        <dbReference type="EMBL" id="TWI82824.1"/>
    </source>
</evidence>
<feature type="domain" description="Quinate/shikimate 5-dehydrogenase/glutamyl-tRNA reductase" evidence="9">
    <location>
        <begin position="122"/>
        <end position="195"/>
    </location>
</feature>
<dbReference type="GO" id="GO:0050661">
    <property type="term" value="F:NADP binding"/>
    <property type="evidence" value="ECO:0007669"/>
    <property type="project" value="InterPro"/>
</dbReference>
<evidence type="ECO:0000256" key="1">
    <source>
        <dbReference type="ARBA" id="ARBA00004871"/>
    </source>
</evidence>
<dbReference type="Proteomes" id="UP000320593">
    <property type="component" value="Unassembled WGS sequence"/>
</dbReference>
<dbReference type="InterPro" id="IPR036291">
    <property type="entry name" value="NAD(P)-bd_dom_sf"/>
</dbReference>
<accession>A0A562SPD7</accession>
<organism evidence="12 13">
    <name type="scientific">Roseibium hamelinense</name>
    <dbReference type="NCBI Taxonomy" id="150831"/>
    <lineage>
        <taxon>Bacteria</taxon>
        <taxon>Pseudomonadati</taxon>
        <taxon>Pseudomonadota</taxon>
        <taxon>Alphaproteobacteria</taxon>
        <taxon>Hyphomicrobiales</taxon>
        <taxon>Stappiaceae</taxon>
        <taxon>Roseibium</taxon>
    </lineage>
</organism>
<dbReference type="InterPro" id="IPR013708">
    <property type="entry name" value="Shikimate_DH-bd_N"/>
</dbReference>
<comment type="catalytic activity">
    <reaction evidence="7 8">
        <text>shikimate + NADP(+) = 3-dehydroshikimate + NADPH + H(+)</text>
        <dbReference type="Rhea" id="RHEA:17737"/>
        <dbReference type="ChEBI" id="CHEBI:15378"/>
        <dbReference type="ChEBI" id="CHEBI:16630"/>
        <dbReference type="ChEBI" id="CHEBI:36208"/>
        <dbReference type="ChEBI" id="CHEBI:57783"/>
        <dbReference type="ChEBI" id="CHEBI:58349"/>
        <dbReference type="EC" id="1.1.1.25"/>
    </reaction>
</comment>
<sequence length="281" mass="30429">MMGTKRAAVTGWPVDQSRSPIIHGYWLDKLGIDGSYERIAVEPSNAEAFYRSFCDTGLTGCNVTVPHKETAALACDWLDPVALAMGAANTLWLSEDGKLCGANTDGLGFLANLDQVQPGWDSNKNSAIVLGAGGAARAIVWSLLHRGFRAVHIVNRTVEKALQLRDEFGAKTTAHGFGTFVELLGTADLLVNTTALGMTGKPPLNLDLAKLPKNTLVTDIVYVPLETELLRTARLRGNRTVNGLGMLLHQAVPGFERWFGQRPVVDQTLYDLIVTDLETSK</sequence>
<keyword evidence="4 8" id="KW-0521">NADP</keyword>
<dbReference type="PANTHER" id="PTHR21089:SF1">
    <property type="entry name" value="BIFUNCTIONAL 3-DEHYDROQUINATE DEHYDRATASE_SHIKIMATE DEHYDROGENASE, CHLOROPLASTIC"/>
    <property type="match status" value="1"/>
</dbReference>
<evidence type="ECO:0000256" key="2">
    <source>
        <dbReference type="ARBA" id="ARBA00012962"/>
    </source>
</evidence>
<dbReference type="InterPro" id="IPR006151">
    <property type="entry name" value="Shikm_DH/Glu-tRNA_Rdtase"/>
</dbReference>
<dbReference type="HAMAP" id="MF_00222">
    <property type="entry name" value="Shikimate_DH_AroE"/>
    <property type="match status" value="1"/>
</dbReference>
<proteinExistence type="inferred from homology"/>
<dbReference type="Pfam" id="PF08501">
    <property type="entry name" value="Shikimate_dh_N"/>
    <property type="match status" value="1"/>
</dbReference>
<dbReference type="EC" id="1.1.1.25" evidence="2 8"/>
<keyword evidence="3 8" id="KW-0028">Amino-acid biosynthesis</keyword>
<protein>
    <recommendedName>
        <fullName evidence="2 8">Shikimate dehydrogenase (NADP(+))</fullName>
        <shortName evidence="8">SDH</shortName>
        <ecNumber evidence="2 8">1.1.1.25</ecNumber>
    </recommendedName>
</protein>
<dbReference type="EMBL" id="VLLF01000008">
    <property type="protein sequence ID" value="TWI82824.1"/>
    <property type="molecule type" value="Genomic_DNA"/>
</dbReference>
<dbReference type="NCBIfam" id="NF001312">
    <property type="entry name" value="PRK00258.1-4"/>
    <property type="match status" value="1"/>
</dbReference>
<evidence type="ECO:0000256" key="5">
    <source>
        <dbReference type="ARBA" id="ARBA00023002"/>
    </source>
</evidence>
<name>A0A562SPD7_9HYPH</name>
<feature type="binding site" evidence="8">
    <location>
        <position position="64"/>
    </location>
    <ligand>
        <name>shikimate</name>
        <dbReference type="ChEBI" id="CHEBI:36208"/>
    </ligand>
</feature>
<dbReference type="NCBIfam" id="TIGR00507">
    <property type="entry name" value="aroE"/>
    <property type="match status" value="1"/>
</dbReference>
<feature type="domain" description="Shikimate dehydrogenase substrate binding N-terminal" evidence="10">
    <location>
        <begin position="9"/>
        <end position="91"/>
    </location>
</feature>
<dbReference type="Pfam" id="PF18317">
    <property type="entry name" value="SDH_C"/>
    <property type="match status" value="1"/>
</dbReference>
<evidence type="ECO:0000256" key="6">
    <source>
        <dbReference type="ARBA" id="ARBA00023141"/>
    </source>
</evidence>
<dbReference type="InterPro" id="IPR022893">
    <property type="entry name" value="Shikimate_DH_fam"/>
</dbReference>
<dbReference type="GO" id="GO:0008652">
    <property type="term" value="P:amino acid biosynthetic process"/>
    <property type="evidence" value="ECO:0007669"/>
    <property type="project" value="UniProtKB-KW"/>
</dbReference>
<dbReference type="PANTHER" id="PTHR21089">
    <property type="entry name" value="SHIKIMATE DEHYDROGENASE"/>
    <property type="match status" value="1"/>
</dbReference>
<dbReference type="Gene3D" id="3.40.50.720">
    <property type="entry name" value="NAD(P)-binding Rossmann-like Domain"/>
    <property type="match status" value="1"/>
</dbReference>
<evidence type="ECO:0000256" key="7">
    <source>
        <dbReference type="ARBA" id="ARBA00049442"/>
    </source>
</evidence>
<dbReference type="CDD" id="cd01065">
    <property type="entry name" value="NAD_bind_Shikimate_DH"/>
    <property type="match status" value="1"/>
</dbReference>
<comment type="subunit">
    <text evidence="8">Homodimer.</text>
</comment>
<dbReference type="InterPro" id="IPR011342">
    <property type="entry name" value="Shikimate_DH"/>
</dbReference>
<evidence type="ECO:0000259" key="10">
    <source>
        <dbReference type="Pfam" id="PF08501"/>
    </source>
</evidence>
<evidence type="ECO:0000259" key="9">
    <source>
        <dbReference type="Pfam" id="PF01488"/>
    </source>
</evidence>
<evidence type="ECO:0000256" key="8">
    <source>
        <dbReference type="HAMAP-Rule" id="MF_00222"/>
    </source>
</evidence>
<dbReference type="InterPro" id="IPR041121">
    <property type="entry name" value="SDH_C"/>
</dbReference>
<evidence type="ECO:0000256" key="3">
    <source>
        <dbReference type="ARBA" id="ARBA00022605"/>
    </source>
</evidence>
<reference evidence="12 13" key="1">
    <citation type="submission" date="2019-07" db="EMBL/GenBank/DDBJ databases">
        <title>Genomic Encyclopedia of Archaeal and Bacterial Type Strains, Phase II (KMG-II): from individual species to whole genera.</title>
        <authorList>
            <person name="Goeker M."/>
        </authorList>
    </citation>
    <scope>NUCLEOTIDE SEQUENCE [LARGE SCALE GENOMIC DNA]</scope>
    <source>
        <strain evidence="12 13">ATCC BAA-252</strain>
    </source>
</reference>
<dbReference type="InterPro" id="IPR046346">
    <property type="entry name" value="Aminoacid_DH-like_N_sf"/>
</dbReference>
<comment type="pathway">
    <text evidence="1 8">Metabolic intermediate biosynthesis; chorismate biosynthesis; chorismate from D-erythrose 4-phosphate and phosphoenolpyruvate: step 4/7.</text>
</comment>
<feature type="active site" description="Proton acceptor" evidence="8">
    <location>
        <position position="68"/>
    </location>
</feature>
<keyword evidence="5 8" id="KW-0560">Oxidoreductase</keyword>
<feature type="domain" description="SDH C-terminal" evidence="11">
    <location>
        <begin position="243"/>
        <end position="263"/>
    </location>
</feature>
<feature type="binding site" evidence="8">
    <location>
        <position position="250"/>
    </location>
    <ligand>
        <name>shikimate</name>
        <dbReference type="ChEBI" id="CHEBI:36208"/>
    </ligand>
</feature>
<dbReference type="Pfam" id="PF01488">
    <property type="entry name" value="Shikimate_DH"/>
    <property type="match status" value="1"/>
</dbReference>
<dbReference type="GO" id="GO:0005829">
    <property type="term" value="C:cytosol"/>
    <property type="evidence" value="ECO:0007669"/>
    <property type="project" value="TreeGrafter"/>
</dbReference>
<feature type="binding site" evidence="8">
    <location>
        <position position="105"/>
    </location>
    <ligand>
        <name>shikimate</name>
        <dbReference type="ChEBI" id="CHEBI:36208"/>
    </ligand>
</feature>
<feature type="binding site" evidence="8">
    <location>
        <position position="89"/>
    </location>
    <ligand>
        <name>shikimate</name>
        <dbReference type="ChEBI" id="CHEBI:36208"/>
    </ligand>
</feature>
<dbReference type="GO" id="GO:0019632">
    <property type="term" value="P:shikimate metabolic process"/>
    <property type="evidence" value="ECO:0007669"/>
    <property type="project" value="InterPro"/>
</dbReference>
<dbReference type="GO" id="GO:0009073">
    <property type="term" value="P:aromatic amino acid family biosynthetic process"/>
    <property type="evidence" value="ECO:0007669"/>
    <property type="project" value="UniProtKB-KW"/>
</dbReference>
<comment type="caution">
    <text evidence="12">The sequence shown here is derived from an EMBL/GenBank/DDBJ whole genome shotgun (WGS) entry which is preliminary data.</text>
</comment>
<evidence type="ECO:0000259" key="11">
    <source>
        <dbReference type="Pfam" id="PF18317"/>
    </source>
</evidence>